<name>F1YE14_9ACTN</name>
<dbReference type="eggNOG" id="ENOG5031GHU">
    <property type="taxonomic scope" value="Bacteria"/>
</dbReference>
<keyword evidence="2" id="KW-1185">Reference proteome</keyword>
<evidence type="ECO:0000313" key="2">
    <source>
        <dbReference type="Proteomes" id="UP000035065"/>
    </source>
</evidence>
<comment type="caution">
    <text evidence="1">The sequence shown here is derived from an EMBL/GenBank/DDBJ whole genome shotgun (WGS) entry which is preliminary data.</text>
</comment>
<proteinExistence type="predicted"/>
<organism evidence="1 2">
    <name type="scientific">Gordonia neofelifaecis NRRL B-59395</name>
    <dbReference type="NCBI Taxonomy" id="644548"/>
    <lineage>
        <taxon>Bacteria</taxon>
        <taxon>Bacillati</taxon>
        <taxon>Actinomycetota</taxon>
        <taxon>Actinomycetes</taxon>
        <taxon>Mycobacteriales</taxon>
        <taxon>Gordoniaceae</taxon>
        <taxon>Gordonia</taxon>
    </lineage>
</organism>
<dbReference type="AlphaFoldDB" id="F1YE14"/>
<dbReference type="InterPro" id="IPR025449">
    <property type="entry name" value="JetB"/>
</dbReference>
<dbReference type="RefSeq" id="WP_009677669.1">
    <property type="nucleotide sequence ID" value="NZ_AEUD01000001.1"/>
</dbReference>
<dbReference type="STRING" id="644548.SCNU_01980"/>
<dbReference type="OrthoDB" id="5295172at2"/>
<dbReference type="EMBL" id="AEUD01000001">
    <property type="protein sequence ID" value="EGD57104.1"/>
    <property type="molecule type" value="Genomic_DNA"/>
</dbReference>
<accession>F1YE14</accession>
<protein>
    <submittedName>
        <fullName evidence="1">Putative cytoplasmic protein</fullName>
    </submittedName>
</protein>
<gene>
    <name evidence="1" type="ORF">SCNU_01980</name>
</gene>
<reference evidence="1 2" key="1">
    <citation type="journal article" date="2011" name="J. Bacteriol.">
        <title>Draft Genome Sequence of Gordonia neofelifaecis NRRL B-59395, a Cholesterol-Degrading Actinomycete.</title>
        <authorList>
            <person name="Ge F."/>
            <person name="Li W."/>
            <person name="Chen G."/>
            <person name="Liu Y."/>
            <person name="Zhang G."/>
            <person name="Yong B."/>
            <person name="Wang Q."/>
            <person name="Wang N."/>
            <person name="Huang Z."/>
            <person name="Li W."/>
            <person name="Wang J."/>
            <person name="Wu C."/>
            <person name="Xie Q."/>
            <person name="Liu G."/>
        </authorList>
    </citation>
    <scope>NUCLEOTIDE SEQUENCE [LARGE SCALE GENOMIC DNA]</scope>
    <source>
        <strain evidence="1 2">NRRL B-59395</strain>
    </source>
</reference>
<dbReference type="Pfam" id="PF13835">
    <property type="entry name" value="DUF4194"/>
    <property type="match status" value="1"/>
</dbReference>
<sequence length="199" mass="22394">MSRPVPRDELNLPLAVTSLMRGVVYRDTAETTWRHVLGLTAQVSDYVATLGLVVVIDEAEGYAFLRSKSDDELADLGIPRLVARHQLPLHTSLLLALLRKKLAEHDTTDAGNRLVLTSEQLREMIGPFFPASTNEARTADQADAAVRRVTDLGFLRRMPGQDGEYEVRRVIKAYVDAQWLSDLDVHLAEYAEISREERR</sequence>
<dbReference type="Proteomes" id="UP000035065">
    <property type="component" value="Unassembled WGS sequence"/>
</dbReference>
<evidence type="ECO:0000313" key="1">
    <source>
        <dbReference type="EMBL" id="EGD57104.1"/>
    </source>
</evidence>